<dbReference type="InterPro" id="IPR001304">
    <property type="entry name" value="C-type_lectin-like"/>
</dbReference>
<reference evidence="3 4" key="1">
    <citation type="submission" date="2024-05" db="EMBL/GenBank/DDBJ databases">
        <authorList>
            <person name="Wallberg A."/>
        </authorList>
    </citation>
    <scope>NUCLEOTIDE SEQUENCE [LARGE SCALE GENOMIC DNA]</scope>
</reference>
<dbReference type="PROSITE" id="PS50041">
    <property type="entry name" value="C_TYPE_LECTIN_2"/>
    <property type="match status" value="1"/>
</dbReference>
<dbReference type="EMBL" id="CAXKWB010012090">
    <property type="protein sequence ID" value="CAL4103306.1"/>
    <property type="molecule type" value="Genomic_DNA"/>
</dbReference>
<evidence type="ECO:0000313" key="4">
    <source>
        <dbReference type="Proteomes" id="UP001497623"/>
    </source>
</evidence>
<evidence type="ECO:0000256" key="1">
    <source>
        <dbReference type="SAM" id="MobiDB-lite"/>
    </source>
</evidence>
<dbReference type="Proteomes" id="UP001497623">
    <property type="component" value="Unassembled WGS sequence"/>
</dbReference>
<dbReference type="AlphaFoldDB" id="A0AAV2QV93"/>
<gene>
    <name evidence="3" type="ORF">MNOR_LOCUS17529</name>
</gene>
<dbReference type="SUPFAM" id="SSF56436">
    <property type="entry name" value="C-type lectin-like"/>
    <property type="match status" value="1"/>
</dbReference>
<feature type="region of interest" description="Disordered" evidence="1">
    <location>
        <begin position="71"/>
        <end position="97"/>
    </location>
</feature>
<organism evidence="3 4">
    <name type="scientific">Meganyctiphanes norvegica</name>
    <name type="common">Northern krill</name>
    <name type="synonym">Thysanopoda norvegica</name>
    <dbReference type="NCBI Taxonomy" id="48144"/>
    <lineage>
        <taxon>Eukaryota</taxon>
        <taxon>Metazoa</taxon>
        <taxon>Ecdysozoa</taxon>
        <taxon>Arthropoda</taxon>
        <taxon>Crustacea</taxon>
        <taxon>Multicrustacea</taxon>
        <taxon>Malacostraca</taxon>
        <taxon>Eumalacostraca</taxon>
        <taxon>Eucarida</taxon>
        <taxon>Euphausiacea</taxon>
        <taxon>Euphausiidae</taxon>
        <taxon>Meganyctiphanes</taxon>
    </lineage>
</organism>
<proteinExistence type="predicted"/>
<dbReference type="PANTHER" id="PTHR45710">
    <property type="entry name" value="C-TYPE LECTIN DOMAIN-CONTAINING PROTEIN 180"/>
    <property type="match status" value="1"/>
</dbReference>
<feature type="compositionally biased region" description="Acidic residues" evidence="1">
    <location>
        <begin position="71"/>
        <end position="81"/>
    </location>
</feature>
<dbReference type="PANTHER" id="PTHR45710:SF26">
    <property type="entry name" value="RH26557P"/>
    <property type="match status" value="1"/>
</dbReference>
<dbReference type="Gene3D" id="3.10.100.10">
    <property type="entry name" value="Mannose-Binding Protein A, subunit A"/>
    <property type="match status" value="1"/>
</dbReference>
<keyword evidence="4" id="KW-1185">Reference proteome</keyword>
<accession>A0AAV2QV93</accession>
<evidence type="ECO:0000313" key="3">
    <source>
        <dbReference type="EMBL" id="CAL4103306.1"/>
    </source>
</evidence>
<dbReference type="CDD" id="cd00037">
    <property type="entry name" value="CLECT"/>
    <property type="match status" value="1"/>
</dbReference>
<dbReference type="InterPro" id="IPR050828">
    <property type="entry name" value="C-type_lectin/matrix_domain"/>
</dbReference>
<feature type="non-terminal residue" evidence="3">
    <location>
        <position position="313"/>
    </location>
</feature>
<sequence length="313" mass="35183">MFRLEVIKQSMILQFPNINMHTKGHSIVFLFALTVIFSVGVRGQDPHDYFGQNEFYDEYNDVDINEVQEDDSTVMNDDETSDSSSSQENNELNPEKLIQKIDVSNSSVTIFENVDMRTRVDARGSNISIQPMTSVDEDDLKDLENQTVINKPDLNLNGLGKVIENGINALDIKISPWVIEDPNNPQDPGKLFNDRLRGLQNGLDALVDTLKDIAGKLVCEEPGLCSAPFTKVRTGECLYINLENRKTWADAREYCQSLGADLAEPVSIKQDLEYIMRLSGTAMINMGRDRLWIGASDQDEEGVWRWVSGSQVA</sequence>
<dbReference type="InterPro" id="IPR016187">
    <property type="entry name" value="CTDL_fold"/>
</dbReference>
<dbReference type="Pfam" id="PF00059">
    <property type="entry name" value="Lectin_C"/>
    <property type="match status" value="1"/>
</dbReference>
<dbReference type="InterPro" id="IPR016186">
    <property type="entry name" value="C-type_lectin-like/link_sf"/>
</dbReference>
<protein>
    <recommendedName>
        <fullName evidence="2">C-type lectin domain-containing protein</fullName>
    </recommendedName>
</protein>
<evidence type="ECO:0000259" key="2">
    <source>
        <dbReference type="PROSITE" id="PS50041"/>
    </source>
</evidence>
<name>A0AAV2QV93_MEGNR</name>
<feature type="compositionally biased region" description="Low complexity" evidence="1">
    <location>
        <begin position="82"/>
        <end position="91"/>
    </location>
</feature>
<feature type="domain" description="C-type lectin" evidence="2">
    <location>
        <begin position="233"/>
        <end position="313"/>
    </location>
</feature>
<comment type="caution">
    <text evidence="3">The sequence shown here is derived from an EMBL/GenBank/DDBJ whole genome shotgun (WGS) entry which is preliminary data.</text>
</comment>